<feature type="region of interest" description="Disordered" evidence="1">
    <location>
        <begin position="1"/>
        <end position="20"/>
    </location>
</feature>
<name>G8WTE9_STREN</name>
<feature type="transmembrane region" description="Helical" evidence="2">
    <location>
        <begin position="93"/>
        <end position="116"/>
    </location>
</feature>
<dbReference type="AlphaFoldDB" id="G8WTE9"/>
<dbReference type="EMBL" id="CP003219">
    <property type="protein sequence ID" value="AEW93032.1"/>
    <property type="molecule type" value="Genomic_DNA"/>
</dbReference>
<evidence type="ECO:0000313" key="4">
    <source>
        <dbReference type="Proteomes" id="UP000007842"/>
    </source>
</evidence>
<feature type="compositionally biased region" description="Polar residues" evidence="1">
    <location>
        <begin position="1"/>
        <end position="14"/>
    </location>
</feature>
<dbReference type="Proteomes" id="UP000007842">
    <property type="component" value="Chromosome"/>
</dbReference>
<feature type="transmembrane region" description="Helical" evidence="2">
    <location>
        <begin position="178"/>
        <end position="200"/>
    </location>
</feature>
<keyword evidence="4" id="KW-1185">Reference proteome</keyword>
<dbReference type="PATRIC" id="fig|1003195.29.peg.664"/>
<keyword evidence="2" id="KW-1133">Transmembrane helix</keyword>
<proteinExistence type="predicted"/>
<keyword evidence="2" id="KW-0812">Transmembrane</keyword>
<feature type="transmembrane region" description="Helical" evidence="2">
    <location>
        <begin position="62"/>
        <end position="81"/>
    </location>
</feature>
<feature type="transmembrane region" description="Helical" evidence="2">
    <location>
        <begin position="136"/>
        <end position="158"/>
    </location>
</feature>
<protein>
    <submittedName>
        <fullName evidence="3">Uncharacterized protein</fullName>
    </submittedName>
</protein>
<dbReference type="STRING" id="1003195.SCATT_06610"/>
<evidence type="ECO:0000313" key="3">
    <source>
        <dbReference type="EMBL" id="AEW93032.1"/>
    </source>
</evidence>
<evidence type="ECO:0000256" key="1">
    <source>
        <dbReference type="SAM" id="MobiDB-lite"/>
    </source>
</evidence>
<dbReference type="RefSeq" id="WP_014627404.1">
    <property type="nucleotide sequence ID" value="NC_016111.1"/>
</dbReference>
<dbReference type="HOGENOM" id="CLU_1271661_0_0_11"/>
<gene>
    <name evidence="3" type="ordered locus">SCATT_06610</name>
</gene>
<feature type="transmembrane region" description="Helical" evidence="2">
    <location>
        <begin position="212"/>
        <end position="234"/>
    </location>
</feature>
<feature type="transmembrane region" description="Helical" evidence="2">
    <location>
        <begin position="32"/>
        <end position="50"/>
    </location>
</feature>
<evidence type="ECO:0000256" key="2">
    <source>
        <dbReference type="SAM" id="Phobius"/>
    </source>
</evidence>
<keyword evidence="2" id="KW-0472">Membrane</keyword>
<reference evidence="4" key="1">
    <citation type="submission" date="2011-12" db="EMBL/GenBank/DDBJ databases">
        <title>Complete genome sequence of Streptomyces cattleya strain DSM 46488.</title>
        <authorList>
            <person name="Ou H.-Y."/>
            <person name="Li P."/>
            <person name="Zhao C."/>
            <person name="O'Hagan D."/>
            <person name="Deng Z."/>
        </authorList>
    </citation>
    <scope>NUCLEOTIDE SEQUENCE [LARGE SCALE GENOMIC DNA]</scope>
    <source>
        <strain evidence="4">ATCC 35852 / DSM 46488 / JCM 4925 / NBRC 14057 / NRRL 8057</strain>
    </source>
</reference>
<dbReference type="eggNOG" id="ENOG50333SK">
    <property type="taxonomic scope" value="Bacteria"/>
</dbReference>
<sequence length="254" mass="26655">MTTPSTTQNLSASSRPAAGASDLPTTTFAGRTGMAVGALSVPMVALYFVYSGPPPQWNVLTRSLLTLVIMAVLTAFGVALARLLPRDDTGRRAIVGQLTIVSLLTYVAVILFAASLEAGTPLAFPDRGMDPTTDGPLAAAMALAHGPIAHLWIAMFFLGFARAAQHRGTAASPMVPRWTLRGAIVVGVINLLAIPSLYFGMDATHFYAINGWGADALVGLITLVWVGFIGLGIHRASPGRLTPRRPPAETPART</sequence>
<organism evidence="3 4">
    <name type="scientific">Streptantibioticus cattleyicolor (strain ATCC 35852 / DSM 46488 / JCM 4925 / NBRC 14057 / NRRL 8057)</name>
    <name type="common">Streptomyces cattleya</name>
    <dbReference type="NCBI Taxonomy" id="1003195"/>
    <lineage>
        <taxon>Bacteria</taxon>
        <taxon>Bacillati</taxon>
        <taxon>Actinomycetota</taxon>
        <taxon>Actinomycetes</taxon>
        <taxon>Kitasatosporales</taxon>
        <taxon>Streptomycetaceae</taxon>
        <taxon>Streptantibioticus</taxon>
    </lineage>
</organism>
<accession>G8WTE9</accession>
<dbReference type="KEGG" id="scy:SCATT_06610"/>